<proteinExistence type="predicted"/>
<dbReference type="KEGG" id="mls:MSLAZ_1981"/>
<dbReference type="HOGENOM" id="CLU_2550284_0_0_2"/>
<evidence type="ECO:0000313" key="1">
    <source>
        <dbReference type="EMBL" id="AKB75242.1"/>
    </source>
</evidence>
<dbReference type="InterPro" id="IPR019271">
    <property type="entry name" value="DUF2284_metal-binding"/>
</dbReference>
<dbReference type="Pfam" id="PF10050">
    <property type="entry name" value="DUF2284"/>
    <property type="match status" value="1"/>
</dbReference>
<dbReference type="Proteomes" id="UP000033072">
    <property type="component" value="Chromosome"/>
</dbReference>
<dbReference type="AlphaFoldDB" id="A0A0E3S776"/>
<evidence type="ECO:0000313" key="2">
    <source>
        <dbReference type="Proteomes" id="UP000033072"/>
    </source>
</evidence>
<organism evidence="1 2">
    <name type="scientific">Methanosarcina lacustris Z-7289</name>
    <dbReference type="NCBI Taxonomy" id="1434111"/>
    <lineage>
        <taxon>Archaea</taxon>
        <taxon>Methanobacteriati</taxon>
        <taxon>Methanobacteriota</taxon>
        <taxon>Stenosarchaea group</taxon>
        <taxon>Methanomicrobia</taxon>
        <taxon>Methanosarcinales</taxon>
        <taxon>Methanosarcinaceae</taxon>
        <taxon>Methanosarcina</taxon>
    </lineage>
</organism>
<dbReference type="STRING" id="1434111.MSLAZ_1981"/>
<dbReference type="PATRIC" id="fig|1434111.4.peg.2609"/>
<accession>A0A0E3S776</accession>
<gene>
    <name evidence="1" type="ORF">MSLAZ_1981</name>
</gene>
<keyword evidence="2" id="KW-1185">Reference proteome</keyword>
<protein>
    <submittedName>
        <fullName evidence="1">Uncharacterized protein</fullName>
    </submittedName>
</protein>
<reference evidence="1 2" key="1">
    <citation type="submission" date="2014-07" db="EMBL/GenBank/DDBJ databases">
        <title>Methanogenic archaea and the global carbon cycle.</title>
        <authorList>
            <person name="Henriksen J.R."/>
            <person name="Luke J."/>
            <person name="Reinhart S."/>
            <person name="Benedict M.N."/>
            <person name="Youngblut N.D."/>
            <person name="Metcalf M.E."/>
            <person name="Whitaker R.J."/>
            <person name="Metcalf W.W."/>
        </authorList>
    </citation>
    <scope>NUCLEOTIDE SEQUENCE [LARGE SCALE GENOMIC DNA]</scope>
    <source>
        <strain evidence="1 2">Z-7289</strain>
    </source>
</reference>
<name>A0A0E3S776_9EURY</name>
<dbReference type="EMBL" id="CP009515">
    <property type="protein sequence ID" value="AKB75242.1"/>
    <property type="molecule type" value="Genomic_DNA"/>
</dbReference>
<sequence length="82" mass="9059">MLELEKTAFNEGFTFAVVFVNGSCRLCEKCNVENGTCVHSNMARIPEHAVGINIKKTAVEAEMPLTFPIKGQPEPMSIFLID</sequence>